<evidence type="ECO:0000256" key="3">
    <source>
        <dbReference type="ARBA" id="ARBA00022801"/>
    </source>
</evidence>
<dbReference type="InterPro" id="IPR029058">
    <property type="entry name" value="AB_hydrolase_fold"/>
</dbReference>
<organism evidence="6 7">
    <name type="scientific">Phaedon cochleariae</name>
    <name type="common">Mustard beetle</name>
    <dbReference type="NCBI Taxonomy" id="80249"/>
    <lineage>
        <taxon>Eukaryota</taxon>
        <taxon>Metazoa</taxon>
        <taxon>Ecdysozoa</taxon>
        <taxon>Arthropoda</taxon>
        <taxon>Hexapoda</taxon>
        <taxon>Insecta</taxon>
        <taxon>Pterygota</taxon>
        <taxon>Neoptera</taxon>
        <taxon>Endopterygota</taxon>
        <taxon>Coleoptera</taxon>
        <taxon>Polyphaga</taxon>
        <taxon>Cucujiformia</taxon>
        <taxon>Chrysomeloidea</taxon>
        <taxon>Chrysomelidae</taxon>
        <taxon>Chrysomelinae</taxon>
        <taxon>Chrysomelini</taxon>
        <taxon>Phaedon</taxon>
    </lineage>
</organism>
<dbReference type="GO" id="GO:0052689">
    <property type="term" value="F:carboxylic ester hydrolase activity"/>
    <property type="evidence" value="ECO:0007669"/>
    <property type="project" value="UniProtKB-KW"/>
</dbReference>
<keyword evidence="2" id="KW-0719">Serine esterase</keyword>
<feature type="domain" description="Carboxylesterase type B" evidence="5">
    <location>
        <begin position="5"/>
        <end position="518"/>
    </location>
</feature>
<keyword evidence="7" id="KW-1185">Reference proteome</keyword>
<dbReference type="AlphaFoldDB" id="A0A9P0GT00"/>
<keyword evidence="4" id="KW-0325">Glycoprotein</keyword>
<evidence type="ECO:0000313" key="6">
    <source>
        <dbReference type="EMBL" id="CAH1180432.1"/>
    </source>
</evidence>
<gene>
    <name evidence="6" type="ORF">PHAECO_LOCUS11778</name>
</gene>
<dbReference type="PANTHER" id="PTHR43142:SF1">
    <property type="entry name" value="CARBOXYLIC ESTER HYDROLASE"/>
    <property type="match status" value="1"/>
</dbReference>
<comment type="similarity">
    <text evidence="1">Belongs to the type-B carboxylesterase/lipase family.</text>
</comment>
<dbReference type="Pfam" id="PF00135">
    <property type="entry name" value="COesterase"/>
    <property type="match status" value="1"/>
</dbReference>
<dbReference type="OrthoDB" id="19653at2759"/>
<evidence type="ECO:0000313" key="7">
    <source>
        <dbReference type="Proteomes" id="UP001153737"/>
    </source>
</evidence>
<dbReference type="Gene3D" id="3.40.50.1820">
    <property type="entry name" value="alpha/beta hydrolase"/>
    <property type="match status" value="1"/>
</dbReference>
<evidence type="ECO:0000259" key="5">
    <source>
        <dbReference type="Pfam" id="PF00135"/>
    </source>
</evidence>
<dbReference type="SUPFAM" id="SSF53474">
    <property type="entry name" value="alpha/beta-Hydrolases"/>
    <property type="match status" value="1"/>
</dbReference>
<dbReference type="EMBL" id="OU896714">
    <property type="protein sequence ID" value="CAH1180432.1"/>
    <property type="molecule type" value="Genomic_DNA"/>
</dbReference>
<evidence type="ECO:0000256" key="2">
    <source>
        <dbReference type="ARBA" id="ARBA00022487"/>
    </source>
</evidence>
<reference evidence="6" key="2">
    <citation type="submission" date="2022-10" db="EMBL/GenBank/DDBJ databases">
        <authorList>
            <consortium name="ENA_rothamsted_submissions"/>
            <consortium name="culmorum"/>
            <person name="King R."/>
        </authorList>
    </citation>
    <scope>NUCLEOTIDE SEQUENCE</scope>
</reference>
<proteinExistence type="inferred from homology"/>
<keyword evidence="3" id="KW-0378">Hydrolase</keyword>
<dbReference type="InterPro" id="IPR002018">
    <property type="entry name" value="CarbesteraseB"/>
</dbReference>
<dbReference type="Proteomes" id="UP001153737">
    <property type="component" value="Chromosome 8"/>
</dbReference>
<reference evidence="6" key="1">
    <citation type="submission" date="2022-01" db="EMBL/GenBank/DDBJ databases">
        <authorList>
            <person name="King R."/>
        </authorList>
    </citation>
    <scope>NUCLEOTIDE SEQUENCE</scope>
</reference>
<accession>A0A9P0GT00</accession>
<dbReference type="PANTHER" id="PTHR43142">
    <property type="entry name" value="CARBOXYLIC ESTER HYDROLASE"/>
    <property type="match status" value="1"/>
</dbReference>
<protein>
    <recommendedName>
        <fullName evidence="5">Carboxylesterase type B domain-containing protein</fullName>
    </recommendedName>
</protein>
<name>A0A9P0GT00_PHACE</name>
<evidence type="ECO:0000256" key="1">
    <source>
        <dbReference type="ARBA" id="ARBA00005964"/>
    </source>
</evidence>
<sequence length="532" mass="59868">MAAQNPEVKLEDGRLKGGRMVDLDGNGFYCFLGIPYAKPPVGQLRFKAPEPAEPWEGVLDATKDGPCCYQRDFLDLTKLDGSEDCLNLNVYTKTLPSEHSSLKPVMVYIHGGAFTSGSNKSSIEGPHYLMTEDIVLVVINYRLAVLGFLSAEDDSLDVPGNAGLKDQTLALKWVQRNIKSFNGDPGNVTIFGISAGGASVHYQVMSPTAKGLFHKAICQSGSVLNPWPYGRRNVLEFARTIDDTVKTEKEALEVLRNVPIEKLYEYQEKYRIDKSELGTFAPIIEHPNPTAFITKHPIELITSGEYNKVPMIFSYCSNEGLLIEIYDRLTRLAGKTPNEKGFDSFFYNEMNVDKDSDVGKQICRMLSDFYTREENLKDKFMVSSDFFFIAGIIAAVINHVKTSDNPVYLYKMSFVGNQNLLKKMFRLDEFPGACHGDDMTYIFKCSKLPIAMGKDEETTIRRFTKLFTNFARNGNPTPPGNNLNLTWKPADEKNVYFLDIDNDLALKSNPESDRIELWRKILKLSPATSKYL</sequence>
<evidence type="ECO:0000256" key="4">
    <source>
        <dbReference type="ARBA" id="ARBA00023180"/>
    </source>
</evidence>